<feature type="binding site" evidence="12">
    <location>
        <position position="52"/>
    </location>
    <ligand>
        <name>[4Fe-4S] cluster</name>
        <dbReference type="ChEBI" id="CHEBI:49883"/>
        <label>1</label>
        <note>4Fe-4S-S-AdoMet</note>
    </ligand>
</feature>
<dbReference type="EC" id="4.1.99.22" evidence="1 12"/>
<feature type="binding site" evidence="12">
    <location>
        <position position="45"/>
    </location>
    <ligand>
        <name>GTP</name>
        <dbReference type="ChEBI" id="CHEBI:37565"/>
    </ligand>
</feature>
<dbReference type="InterPro" id="IPR010505">
    <property type="entry name" value="MoaA_twitch"/>
</dbReference>
<keyword evidence="4 12" id="KW-0479">Metal-binding</keyword>
<keyword evidence="2 12" id="KW-0004">4Fe-4S</keyword>
<dbReference type="InterPro" id="IPR013785">
    <property type="entry name" value="Aldolase_TIM"/>
</dbReference>
<dbReference type="PROSITE" id="PS01305">
    <property type="entry name" value="MOAA_NIFB_PQQE"/>
    <property type="match status" value="1"/>
</dbReference>
<comment type="caution">
    <text evidence="14">The sequence shown here is derived from an EMBL/GenBank/DDBJ whole genome shotgun (WGS) entry which is preliminary data.</text>
</comment>
<dbReference type="InterPro" id="IPR013483">
    <property type="entry name" value="MoaA"/>
</dbReference>
<comment type="cofactor">
    <cofactor evidence="12">
        <name>[4Fe-4S] cluster</name>
        <dbReference type="ChEBI" id="CHEBI:49883"/>
    </cofactor>
    <text evidence="12">Binds 2 [4Fe-4S] clusters. Binds 1 [4Fe-4S] cluster coordinated with 3 cysteines and an exchangeable S-adenosyl-L-methionine and 1 [4Fe-4S] cluster coordinated with 3 cysteines and the GTP-derived substrate.</text>
</comment>
<comment type="catalytic activity">
    <reaction evidence="11 12">
        <text>GTP + AH2 + S-adenosyl-L-methionine = (8S)-3',8-cyclo-7,8-dihydroguanosine 5'-triphosphate + 5'-deoxyadenosine + L-methionine + A + H(+)</text>
        <dbReference type="Rhea" id="RHEA:49576"/>
        <dbReference type="ChEBI" id="CHEBI:13193"/>
        <dbReference type="ChEBI" id="CHEBI:15378"/>
        <dbReference type="ChEBI" id="CHEBI:17319"/>
        <dbReference type="ChEBI" id="CHEBI:17499"/>
        <dbReference type="ChEBI" id="CHEBI:37565"/>
        <dbReference type="ChEBI" id="CHEBI:57844"/>
        <dbReference type="ChEBI" id="CHEBI:59789"/>
        <dbReference type="ChEBI" id="CHEBI:131766"/>
        <dbReference type="EC" id="4.1.99.22"/>
    </reaction>
</comment>
<dbReference type="GO" id="GO:0006777">
    <property type="term" value="P:Mo-molybdopterin cofactor biosynthetic process"/>
    <property type="evidence" value="ECO:0007669"/>
    <property type="project" value="UniProtKB-UniRule"/>
</dbReference>
<dbReference type="InterPro" id="IPR040064">
    <property type="entry name" value="MoaA-like"/>
</dbReference>
<dbReference type="HAMAP" id="MF_01225_B">
    <property type="entry name" value="MoaA_B"/>
    <property type="match status" value="1"/>
</dbReference>
<accession>A0A2T5G6Y7</accession>
<feature type="binding site" evidence="12">
    <location>
        <position position="103"/>
    </location>
    <ligand>
        <name>S-adenosyl-L-methionine</name>
        <dbReference type="ChEBI" id="CHEBI:59789"/>
    </ligand>
</feature>
<evidence type="ECO:0000256" key="12">
    <source>
        <dbReference type="HAMAP-Rule" id="MF_01225"/>
    </source>
</evidence>
<feature type="binding site" evidence="12">
    <location>
        <position position="191"/>
    </location>
    <ligand>
        <name>GTP</name>
        <dbReference type="ChEBI" id="CHEBI:37565"/>
    </ligand>
</feature>
<keyword evidence="5 12" id="KW-0547">Nucleotide-binding</keyword>
<dbReference type="SFLD" id="SFLDG01386">
    <property type="entry name" value="main_SPASM_domain-containing"/>
    <property type="match status" value="1"/>
</dbReference>
<dbReference type="SFLD" id="SFLDG01383">
    <property type="entry name" value="cyclic_pyranopterin_phosphate"/>
    <property type="match status" value="1"/>
</dbReference>
<evidence type="ECO:0000256" key="4">
    <source>
        <dbReference type="ARBA" id="ARBA00022723"/>
    </source>
</evidence>
<evidence type="ECO:0000313" key="15">
    <source>
        <dbReference type="Proteomes" id="UP000244180"/>
    </source>
</evidence>
<evidence type="ECO:0000256" key="8">
    <source>
        <dbReference type="ARBA" id="ARBA00023134"/>
    </source>
</evidence>
<proteinExistence type="inferred from homology"/>
<dbReference type="CDD" id="cd21117">
    <property type="entry name" value="Twitch_MoaA"/>
    <property type="match status" value="1"/>
</dbReference>
<dbReference type="NCBIfam" id="TIGR02666">
    <property type="entry name" value="moaA"/>
    <property type="match status" value="1"/>
</dbReference>
<dbReference type="GO" id="GO:0046872">
    <property type="term" value="F:metal ion binding"/>
    <property type="evidence" value="ECO:0007669"/>
    <property type="project" value="UniProtKB-KW"/>
</dbReference>
<dbReference type="SMART" id="SM00729">
    <property type="entry name" value="Elp3"/>
    <property type="match status" value="1"/>
</dbReference>
<keyword evidence="9 12" id="KW-0501">Molybdenum cofactor biosynthesis</keyword>
<comment type="function">
    <text evidence="12">Catalyzes the cyclization of GTP to (8S)-3',8-cyclo-7,8-dihydroguanosine 5'-triphosphate.</text>
</comment>
<feature type="binding site" evidence="12">
    <location>
        <position position="59"/>
    </location>
    <ligand>
        <name>[4Fe-4S] cluster</name>
        <dbReference type="ChEBI" id="CHEBI:49883"/>
        <label>1</label>
        <note>4Fe-4S-S-AdoMet</note>
    </ligand>
</feature>
<dbReference type="Pfam" id="PF06463">
    <property type="entry name" value="Mob_synth_C"/>
    <property type="match status" value="1"/>
</dbReference>
<evidence type="ECO:0000256" key="1">
    <source>
        <dbReference type="ARBA" id="ARBA00012167"/>
    </source>
</evidence>
<dbReference type="PROSITE" id="PS51918">
    <property type="entry name" value="RADICAL_SAM"/>
    <property type="match status" value="1"/>
</dbReference>
<dbReference type="Gene3D" id="3.20.20.70">
    <property type="entry name" value="Aldolase class I"/>
    <property type="match status" value="1"/>
</dbReference>
<comment type="similarity">
    <text evidence="12">Belongs to the radical SAM superfamily. MoaA family.</text>
</comment>
<keyword evidence="3 12" id="KW-0949">S-adenosyl-L-methionine</keyword>
<dbReference type="GO" id="GO:0005525">
    <property type="term" value="F:GTP binding"/>
    <property type="evidence" value="ECO:0007669"/>
    <property type="project" value="UniProtKB-UniRule"/>
</dbReference>
<dbReference type="SUPFAM" id="SSF102114">
    <property type="entry name" value="Radical SAM enzymes"/>
    <property type="match status" value="1"/>
</dbReference>
<feature type="domain" description="Radical SAM core" evidence="13">
    <location>
        <begin position="36"/>
        <end position="255"/>
    </location>
</feature>
<feature type="binding site" evidence="12">
    <location>
        <position position="58"/>
    </location>
    <ligand>
        <name>S-adenosyl-L-methionine</name>
        <dbReference type="ChEBI" id="CHEBI:59789"/>
    </ligand>
</feature>
<dbReference type="CDD" id="cd01335">
    <property type="entry name" value="Radical_SAM"/>
    <property type="match status" value="1"/>
</dbReference>
<gene>
    <name evidence="12" type="primary">moaA</name>
    <name evidence="14" type="ORF">HSCHL_0724</name>
</gene>
<evidence type="ECO:0000313" key="14">
    <source>
        <dbReference type="EMBL" id="PTQ51939.1"/>
    </source>
</evidence>
<feature type="binding site" evidence="12">
    <location>
        <position position="289"/>
    </location>
    <ligand>
        <name>[4Fe-4S] cluster</name>
        <dbReference type="ChEBI" id="CHEBI:49883"/>
        <label>2</label>
        <note>4Fe-4S-substrate</note>
    </ligand>
</feature>
<keyword evidence="6 12" id="KW-0408">Iron</keyword>
<keyword evidence="8 12" id="KW-0342">GTP-binding</keyword>
<dbReference type="UniPathway" id="UPA00344"/>
<dbReference type="SFLD" id="SFLDG01067">
    <property type="entry name" value="SPASM/twitch_domain_containing"/>
    <property type="match status" value="1"/>
</dbReference>
<protein>
    <recommendedName>
        <fullName evidence="1 12">GTP 3',8-cyclase</fullName>
        <ecNumber evidence="1 12">4.1.99.22</ecNumber>
    </recommendedName>
    <alternativeName>
        <fullName evidence="12">Molybdenum cofactor biosynthesis protein A</fullName>
    </alternativeName>
</protein>
<dbReference type="InterPro" id="IPR007197">
    <property type="entry name" value="rSAM"/>
</dbReference>
<evidence type="ECO:0000256" key="6">
    <source>
        <dbReference type="ARBA" id="ARBA00023004"/>
    </source>
</evidence>
<name>A0A2T5G6Y7_HYDSH</name>
<keyword evidence="7 12" id="KW-0411">Iron-sulfur</keyword>
<evidence type="ECO:0000256" key="9">
    <source>
        <dbReference type="ARBA" id="ARBA00023150"/>
    </source>
</evidence>
<comment type="pathway">
    <text evidence="12">Cofactor biosynthesis; molybdopterin biosynthesis.</text>
</comment>
<feature type="binding site" evidence="12">
    <location>
        <position position="292"/>
    </location>
    <ligand>
        <name>[4Fe-4S] cluster</name>
        <dbReference type="ChEBI" id="CHEBI:49883"/>
        <label>2</label>
        <note>4Fe-4S-substrate</note>
    </ligand>
</feature>
<dbReference type="InterPro" id="IPR000385">
    <property type="entry name" value="MoaA_NifB_PqqE_Fe-S-bd_CS"/>
</dbReference>
<sequence length="371" mass="41252">MEASSPRRLRRSGASRRRLAEGWTMSGIKGTRAVDRRGRPLRDLRISVIDRCNFRCTYCMPAEVFGPGYPFLPPSALLSFAELTRLVRAFVALGVEKVRITGGEPLLRSGLERWIEDLAAIPEIRDIALTTNGVLLAKKAKALKAAGLRRVNVSLDSLDPVTFGRMNGRGTAPDVVLRGIEAAIDAGLQVKVNMVVKRGENERDILPMARYFKALGVTLRFIEFMDVGTANGWEMRDVVPSREILERIHAEMPLEPLEPAYYGEVAKRYRYKDGTAEVGFISSVTQAFCNTCTRARLSADGKLYTCLFAADGFDLRRLLREGADDETLRAAIRSVWAGRTDRYSELRLQATEAAQKAGAARKKIEMFYIGG</sequence>
<dbReference type="PANTHER" id="PTHR22960">
    <property type="entry name" value="MOLYBDOPTERIN COFACTOR SYNTHESIS PROTEIN A"/>
    <property type="match status" value="1"/>
</dbReference>
<dbReference type="SFLD" id="SFLDS00029">
    <property type="entry name" value="Radical_SAM"/>
    <property type="match status" value="1"/>
</dbReference>
<keyword evidence="10 12" id="KW-0456">Lyase</keyword>
<evidence type="ECO:0000256" key="7">
    <source>
        <dbReference type="ARBA" id="ARBA00023014"/>
    </source>
</evidence>
<evidence type="ECO:0000256" key="11">
    <source>
        <dbReference type="ARBA" id="ARBA00048697"/>
    </source>
</evidence>
<feature type="binding site" evidence="12">
    <location>
        <position position="130"/>
    </location>
    <ligand>
        <name>GTP</name>
        <dbReference type="ChEBI" id="CHEBI:37565"/>
    </ligand>
</feature>
<feature type="binding site" evidence="12">
    <location>
        <position position="225"/>
    </location>
    <ligand>
        <name>S-adenosyl-L-methionine</name>
        <dbReference type="ChEBI" id="CHEBI:59789"/>
    </ligand>
</feature>
<feature type="binding site" evidence="12">
    <location>
        <begin position="294"/>
        <end position="296"/>
    </location>
    <ligand>
        <name>GTP</name>
        <dbReference type="ChEBI" id="CHEBI:37565"/>
    </ligand>
</feature>
<evidence type="ECO:0000256" key="10">
    <source>
        <dbReference type="ARBA" id="ARBA00023239"/>
    </source>
</evidence>
<evidence type="ECO:0000256" key="3">
    <source>
        <dbReference type="ARBA" id="ARBA00022691"/>
    </source>
</evidence>
<evidence type="ECO:0000259" key="13">
    <source>
        <dbReference type="PROSITE" id="PS51918"/>
    </source>
</evidence>
<dbReference type="PANTHER" id="PTHR22960:SF0">
    <property type="entry name" value="MOLYBDENUM COFACTOR BIOSYNTHESIS PROTEIN 1"/>
    <property type="match status" value="1"/>
</dbReference>
<dbReference type="GO" id="GO:1904047">
    <property type="term" value="F:S-adenosyl-L-methionine binding"/>
    <property type="evidence" value="ECO:0007669"/>
    <property type="project" value="UniProtKB-UniRule"/>
</dbReference>
<feature type="binding site" evidence="12">
    <location>
        <position position="99"/>
    </location>
    <ligand>
        <name>GTP</name>
        <dbReference type="ChEBI" id="CHEBI:37565"/>
    </ligand>
</feature>
<dbReference type="GO" id="GO:0061798">
    <property type="term" value="F:GTP 3',8'-cyclase activity"/>
    <property type="evidence" value="ECO:0007669"/>
    <property type="project" value="UniProtKB-UniRule"/>
</dbReference>
<dbReference type="AlphaFoldDB" id="A0A2T5G6Y7"/>
<dbReference type="GO" id="GO:0061799">
    <property type="term" value="F:cyclic pyranopterin monophosphate synthase activity"/>
    <property type="evidence" value="ECO:0007669"/>
    <property type="project" value="TreeGrafter"/>
</dbReference>
<feature type="binding site" evidence="12">
    <location>
        <position position="56"/>
    </location>
    <ligand>
        <name>[4Fe-4S] cluster</name>
        <dbReference type="ChEBI" id="CHEBI:49883"/>
        <label>1</label>
        <note>4Fe-4S-S-AdoMet</note>
    </ligand>
</feature>
<evidence type="ECO:0000256" key="5">
    <source>
        <dbReference type="ARBA" id="ARBA00022741"/>
    </source>
</evidence>
<dbReference type="InterPro" id="IPR058240">
    <property type="entry name" value="rSAM_sf"/>
</dbReference>
<dbReference type="InterPro" id="IPR006638">
    <property type="entry name" value="Elp3/MiaA/NifB-like_rSAM"/>
</dbReference>
<dbReference type="GO" id="GO:0051539">
    <property type="term" value="F:4 iron, 4 sulfur cluster binding"/>
    <property type="evidence" value="ECO:0007669"/>
    <property type="project" value="UniProtKB-UniRule"/>
</dbReference>
<organism evidence="14 15">
    <name type="scientific">Hydrogenibacillus schlegelii</name>
    <name type="common">Bacillus schlegelii</name>
    <dbReference type="NCBI Taxonomy" id="1484"/>
    <lineage>
        <taxon>Bacteria</taxon>
        <taxon>Bacillati</taxon>
        <taxon>Bacillota</taxon>
        <taxon>Bacilli</taxon>
        <taxon>Bacillales</taxon>
        <taxon>Bacillales Family X. Incertae Sedis</taxon>
        <taxon>Hydrogenibacillus</taxon>
    </lineage>
</organism>
<dbReference type="InterPro" id="IPR050105">
    <property type="entry name" value="MoCo_biosynth_MoaA/MoaC"/>
</dbReference>
<feature type="binding site" evidence="12">
    <location>
        <position position="154"/>
    </location>
    <ligand>
        <name>S-adenosyl-L-methionine</name>
        <dbReference type="ChEBI" id="CHEBI:59789"/>
    </ligand>
</feature>
<dbReference type="Proteomes" id="UP000244180">
    <property type="component" value="Unassembled WGS sequence"/>
</dbReference>
<reference evidence="14 15" key="1">
    <citation type="submission" date="2017-08" db="EMBL/GenBank/DDBJ databases">
        <title>Burning lignite coal seam in the remote Altai Mountains harbors a hydrogen-driven thermophilic microbial community.</title>
        <authorList>
            <person name="Kadnikov V.V."/>
            <person name="Mardanov A.V."/>
            <person name="Ivasenko D."/>
            <person name="Beletsky A.V."/>
            <person name="Karnachuk O.V."/>
            <person name="Ravin N.V."/>
        </authorList>
    </citation>
    <scope>NUCLEOTIDE SEQUENCE [LARGE SCALE GENOMIC DNA]</scope>
    <source>
        <strain evidence="14">AL33</strain>
    </source>
</reference>
<dbReference type="Pfam" id="PF04055">
    <property type="entry name" value="Radical_SAM"/>
    <property type="match status" value="1"/>
</dbReference>
<comment type="subunit">
    <text evidence="12">Monomer and homodimer.</text>
</comment>
<evidence type="ECO:0000256" key="2">
    <source>
        <dbReference type="ARBA" id="ARBA00022485"/>
    </source>
</evidence>
<dbReference type="EMBL" id="PEBV01000031">
    <property type="protein sequence ID" value="PTQ51939.1"/>
    <property type="molecule type" value="Genomic_DNA"/>
</dbReference>
<feature type="binding site" evidence="12">
    <location>
        <position position="306"/>
    </location>
    <ligand>
        <name>[4Fe-4S] cluster</name>
        <dbReference type="ChEBI" id="CHEBI:49883"/>
        <label>2</label>
        <note>4Fe-4S-substrate</note>
    </ligand>
</feature>